<protein>
    <submittedName>
        <fullName evidence="2">Uncharacterized protein</fullName>
    </submittedName>
</protein>
<feature type="transmembrane region" description="Helical" evidence="1">
    <location>
        <begin position="73"/>
        <end position="95"/>
    </location>
</feature>
<evidence type="ECO:0000313" key="2">
    <source>
        <dbReference type="EMBL" id="MPM93205.1"/>
    </source>
</evidence>
<dbReference type="EMBL" id="VSSQ01040044">
    <property type="protein sequence ID" value="MPM93205.1"/>
    <property type="molecule type" value="Genomic_DNA"/>
</dbReference>
<evidence type="ECO:0000256" key="1">
    <source>
        <dbReference type="SAM" id="Phobius"/>
    </source>
</evidence>
<keyword evidence="1" id="KW-1133">Transmembrane helix</keyword>
<feature type="transmembrane region" description="Helical" evidence="1">
    <location>
        <begin position="45"/>
        <end position="67"/>
    </location>
</feature>
<organism evidence="2">
    <name type="scientific">bioreactor metagenome</name>
    <dbReference type="NCBI Taxonomy" id="1076179"/>
    <lineage>
        <taxon>unclassified sequences</taxon>
        <taxon>metagenomes</taxon>
        <taxon>ecological metagenomes</taxon>
    </lineage>
</organism>
<dbReference type="AlphaFoldDB" id="A0A645DV93"/>
<sequence length="205" mass="24004">MNTNEEIQQSIILCIAEIKKYKPLTLDEYRPIYKLLNRYTNLNEFLIFMIPVSILVAIASLVIIFYFPDINIINLEFIKAALALSIIQFFSSIYLDTKIDLKLEKIISGKNLNTYWLDLDSFNEISADTYQLISELSKEYPDFKQKVKEILNYRNGALFTFDYYNLKTNILENLNKQQKSINESNLKRDSILSELINEKGEINND</sequence>
<gene>
    <name evidence="2" type="ORF">SDC9_140341</name>
</gene>
<proteinExistence type="predicted"/>
<accession>A0A645DV93</accession>
<keyword evidence="1" id="KW-0472">Membrane</keyword>
<comment type="caution">
    <text evidence="2">The sequence shown here is derived from an EMBL/GenBank/DDBJ whole genome shotgun (WGS) entry which is preliminary data.</text>
</comment>
<reference evidence="2" key="1">
    <citation type="submission" date="2019-08" db="EMBL/GenBank/DDBJ databases">
        <authorList>
            <person name="Kucharzyk K."/>
            <person name="Murdoch R.W."/>
            <person name="Higgins S."/>
            <person name="Loffler F."/>
        </authorList>
    </citation>
    <scope>NUCLEOTIDE SEQUENCE</scope>
</reference>
<name>A0A645DV93_9ZZZZ</name>
<keyword evidence="1" id="KW-0812">Transmembrane</keyword>